<name>A0AAJ0EK09_9PEZI</name>
<evidence type="ECO:0000256" key="1">
    <source>
        <dbReference type="SAM" id="MobiDB-lite"/>
    </source>
</evidence>
<sequence>MSTCQPFGADAANYSASAYTSPQLNTTLLLWHNLADLVTRQQRCHKPWLCSNPGIGTTEGDIRDRRYLQFLPAETLPSLPTPRRALAYALRATPATPATLVRGREYSYATLKIIELHVRLAGKELSSKRLAPTSMQTRPKTVLTTFTHRIPAFAFAPSLVPMLHSTASSRRTSKARHTSDHNPGASRSPKSAPSWSAPSDVCGHETRRPTIPNAALRSSPQQTRLPRLDISLCNVTGDHRMGSRTVSIG</sequence>
<feature type="compositionally biased region" description="Low complexity" evidence="1">
    <location>
        <begin position="185"/>
        <end position="199"/>
    </location>
</feature>
<reference evidence="2" key="1">
    <citation type="submission" date="2021-06" db="EMBL/GenBank/DDBJ databases">
        <title>Comparative genomics, transcriptomics and evolutionary studies reveal genomic signatures of adaptation to plant cell wall in hemibiotrophic fungi.</title>
        <authorList>
            <consortium name="DOE Joint Genome Institute"/>
            <person name="Baroncelli R."/>
            <person name="Diaz J.F."/>
            <person name="Benocci T."/>
            <person name="Peng M."/>
            <person name="Battaglia E."/>
            <person name="Haridas S."/>
            <person name="Andreopoulos W."/>
            <person name="Labutti K."/>
            <person name="Pangilinan J."/>
            <person name="Floch G.L."/>
            <person name="Makela M.R."/>
            <person name="Henrissat B."/>
            <person name="Grigoriev I.V."/>
            <person name="Crouch J.A."/>
            <person name="De Vries R.P."/>
            <person name="Sukno S.A."/>
            <person name="Thon M.R."/>
        </authorList>
    </citation>
    <scope>NUCLEOTIDE SEQUENCE</scope>
    <source>
        <strain evidence="2">CBS 102054</strain>
    </source>
</reference>
<comment type="caution">
    <text evidence="2">The sequence shown here is derived from an EMBL/GenBank/DDBJ whole genome shotgun (WGS) entry which is preliminary data.</text>
</comment>
<gene>
    <name evidence="2" type="ORF">BDP81DRAFT_445007</name>
</gene>
<dbReference type="AlphaFoldDB" id="A0AAJ0EK09"/>
<proteinExistence type="predicted"/>
<organism evidence="2 3">
    <name type="scientific">Colletotrichum phormii</name>
    <dbReference type="NCBI Taxonomy" id="359342"/>
    <lineage>
        <taxon>Eukaryota</taxon>
        <taxon>Fungi</taxon>
        <taxon>Dikarya</taxon>
        <taxon>Ascomycota</taxon>
        <taxon>Pezizomycotina</taxon>
        <taxon>Sordariomycetes</taxon>
        <taxon>Hypocreomycetidae</taxon>
        <taxon>Glomerellales</taxon>
        <taxon>Glomerellaceae</taxon>
        <taxon>Colletotrichum</taxon>
        <taxon>Colletotrichum acutatum species complex</taxon>
    </lineage>
</organism>
<dbReference type="RefSeq" id="XP_060450136.1">
    <property type="nucleotide sequence ID" value="XM_060591897.1"/>
</dbReference>
<protein>
    <submittedName>
        <fullName evidence="2">Uncharacterized protein</fullName>
    </submittedName>
</protein>
<dbReference type="EMBL" id="JAHMHQ010000002">
    <property type="protein sequence ID" value="KAK1654092.1"/>
    <property type="molecule type" value="Genomic_DNA"/>
</dbReference>
<accession>A0AAJ0EK09</accession>
<keyword evidence="3" id="KW-1185">Reference proteome</keyword>
<dbReference type="GeneID" id="85476759"/>
<evidence type="ECO:0000313" key="3">
    <source>
        <dbReference type="Proteomes" id="UP001243989"/>
    </source>
</evidence>
<feature type="region of interest" description="Disordered" evidence="1">
    <location>
        <begin position="165"/>
        <end position="223"/>
    </location>
</feature>
<evidence type="ECO:0000313" key="2">
    <source>
        <dbReference type="EMBL" id="KAK1654092.1"/>
    </source>
</evidence>
<dbReference type="Proteomes" id="UP001243989">
    <property type="component" value="Unassembled WGS sequence"/>
</dbReference>